<dbReference type="CDD" id="cd06911">
    <property type="entry name" value="VirB9_CagX_TrbG"/>
    <property type="match status" value="1"/>
</dbReference>
<dbReference type="InterPro" id="IPR038161">
    <property type="entry name" value="VirB9/CagX/TrbG_C_sf"/>
</dbReference>
<evidence type="ECO:0000313" key="5">
    <source>
        <dbReference type="Proteomes" id="UP000256334"/>
    </source>
</evidence>
<dbReference type="Proteomes" id="UP000256334">
    <property type="component" value="Unassembled WGS sequence"/>
</dbReference>
<dbReference type="AlphaFoldDB" id="A0A3D9DRG9"/>
<evidence type="ECO:0000313" key="4">
    <source>
        <dbReference type="EMBL" id="REC93328.1"/>
    </source>
</evidence>
<sequence length="267" mass="29152">MRAPVAFAALTVVVSLTVPGISCAAINPAGTKYDSRVKTVFYNPDDVVRVKVRQGTSTLIQLEDDETLEAANGGMGIGDSEAWTIGVRGNNIFMKPKAASPDTNITLVTNKRTYAFALESVKNDSNAAYIVRFNYPEKPEPKPNPAANRQPCTDLPDPTAVNVSYQAWGDGALTPTAMWDDGRFTCMKYPRTNDLPAIYRIAGDGSETLTNYNVEGNIVVVHSVAKEFRLRLGEQVLGIRTDGLKKANFNRRNTTVPGEYREVTGDE</sequence>
<dbReference type="OrthoDB" id="5357875at2"/>
<reference evidence="4 5" key="1">
    <citation type="submission" date="2018-07" db="EMBL/GenBank/DDBJ databases">
        <title>Genomic Encyclopedia of Type Strains, Phase IV (KMG-IV): sequencing the most valuable type-strain genomes for metagenomic binning, comparative biology and taxonomic classification.</title>
        <authorList>
            <person name="Goeker M."/>
        </authorList>
    </citation>
    <scope>NUCLEOTIDE SEQUENCE [LARGE SCALE GENOMIC DNA]</scope>
    <source>
        <strain evidence="4 5">DSM 14324</strain>
    </source>
</reference>
<dbReference type="Pfam" id="PF03524">
    <property type="entry name" value="CagX"/>
    <property type="match status" value="1"/>
</dbReference>
<dbReference type="Gene3D" id="2.60.40.2500">
    <property type="match status" value="1"/>
</dbReference>
<protein>
    <submittedName>
        <fullName evidence="4">Type IV secretion system protein VirB9</fullName>
    </submittedName>
</protein>
<dbReference type="InterPro" id="IPR033645">
    <property type="entry name" value="VirB9/CagX/TrbG_C"/>
</dbReference>
<evidence type="ECO:0000256" key="1">
    <source>
        <dbReference type="ARBA" id="ARBA00006135"/>
    </source>
</evidence>
<organism evidence="4 5">
    <name type="scientific">Kushneria indalinina DSM 14324</name>
    <dbReference type="NCBI Taxonomy" id="1122140"/>
    <lineage>
        <taxon>Bacteria</taxon>
        <taxon>Pseudomonadati</taxon>
        <taxon>Pseudomonadota</taxon>
        <taxon>Gammaproteobacteria</taxon>
        <taxon>Oceanospirillales</taxon>
        <taxon>Halomonadaceae</taxon>
        <taxon>Kushneria</taxon>
    </lineage>
</organism>
<accession>A0A3D9DRG9</accession>
<comment type="caution">
    <text evidence="4">The sequence shown here is derived from an EMBL/GenBank/DDBJ whole genome shotgun (WGS) entry which is preliminary data.</text>
</comment>
<keyword evidence="2 3" id="KW-0732">Signal</keyword>
<feature type="signal peptide" evidence="3">
    <location>
        <begin position="1"/>
        <end position="24"/>
    </location>
</feature>
<dbReference type="InterPro" id="IPR010258">
    <property type="entry name" value="Conjugal_tfr_TrbG/VirB9/CagX"/>
</dbReference>
<gene>
    <name evidence="4" type="ORF">C8D72_3487</name>
</gene>
<dbReference type="RefSeq" id="WP_115855695.1">
    <property type="nucleotide sequence ID" value="NZ_QRDJ01000013.1"/>
</dbReference>
<dbReference type="EMBL" id="QRDJ01000013">
    <property type="protein sequence ID" value="REC93328.1"/>
    <property type="molecule type" value="Genomic_DNA"/>
</dbReference>
<evidence type="ECO:0000256" key="3">
    <source>
        <dbReference type="SAM" id="SignalP"/>
    </source>
</evidence>
<comment type="similarity">
    <text evidence="1">Belongs to the TrbG/VirB9 family.</text>
</comment>
<name>A0A3D9DRG9_9GAMM</name>
<evidence type="ECO:0000256" key="2">
    <source>
        <dbReference type="ARBA" id="ARBA00022729"/>
    </source>
</evidence>
<feature type="chain" id="PRO_5017717891" evidence="3">
    <location>
        <begin position="25"/>
        <end position="267"/>
    </location>
</feature>
<keyword evidence="5" id="KW-1185">Reference proteome</keyword>
<proteinExistence type="inferred from homology"/>